<accession>A0ABX7ECT8</accession>
<gene>
    <name evidence="2" type="ORF">G9U55_09085</name>
</gene>
<evidence type="ECO:0000313" key="2">
    <source>
        <dbReference type="EMBL" id="QRF02331.1"/>
    </source>
</evidence>
<evidence type="ECO:0008006" key="4">
    <source>
        <dbReference type="Google" id="ProtNLM"/>
    </source>
</evidence>
<organism evidence="2 3">
    <name type="scientific">Streptomyces koyangensis</name>
    <dbReference type="NCBI Taxonomy" id="188770"/>
    <lineage>
        <taxon>Bacteria</taxon>
        <taxon>Bacillati</taxon>
        <taxon>Actinomycetota</taxon>
        <taxon>Actinomycetes</taxon>
        <taxon>Kitasatosporales</taxon>
        <taxon>Streptomycetaceae</taxon>
        <taxon>Streptomyces</taxon>
        <taxon>Streptomyces aurantiacus group</taxon>
    </lineage>
</organism>
<feature type="compositionally biased region" description="Basic and acidic residues" evidence="1">
    <location>
        <begin position="31"/>
        <end position="40"/>
    </location>
</feature>
<dbReference type="EMBL" id="CP049945">
    <property type="protein sequence ID" value="QRF02331.1"/>
    <property type="molecule type" value="Genomic_DNA"/>
</dbReference>
<evidence type="ECO:0000313" key="3">
    <source>
        <dbReference type="Proteomes" id="UP000596311"/>
    </source>
</evidence>
<keyword evidence="3" id="KW-1185">Reference proteome</keyword>
<proteinExistence type="predicted"/>
<dbReference type="Proteomes" id="UP000596311">
    <property type="component" value="Chromosome"/>
</dbReference>
<reference evidence="2 3" key="1">
    <citation type="submission" date="2020-03" db="EMBL/GenBank/DDBJ databases">
        <title>Genome mining and metabolic profiling illuminate the polycyclic tetramate macrolactams from Streptomyces koyangensis SCSIO 5802.</title>
        <authorList>
            <person name="Ding W."/>
        </authorList>
    </citation>
    <scope>NUCLEOTIDE SEQUENCE [LARGE SCALE GENOMIC DNA]</scope>
    <source>
        <strain evidence="2 3">SCSIO 5802</strain>
    </source>
</reference>
<evidence type="ECO:0000256" key="1">
    <source>
        <dbReference type="SAM" id="MobiDB-lite"/>
    </source>
</evidence>
<name>A0ABX7ECT8_9ACTN</name>
<feature type="region of interest" description="Disordered" evidence="1">
    <location>
        <begin position="15"/>
        <end position="47"/>
    </location>
</feature>
<protein>
    <recommendedName>
        <fullName evidence="4">HNH endonuclease</fullName>
    </recommendedName>
</protein>
<dbReference type="RefSeq" id="WP_199919061.1">
    <property type="nucleotide sequence ID" value="NZ_CP049945.1"/>
</dbReference>
<sequence length="47" mass="5382">MKICARCDKPILRGEEHDRITPDGGSVGKPDILRHRDCPGRRRRTRG</sequence>